<evidence type="ECO:0000313" key="2">
    <source>
        <dbReference type="EMBL" id="CAD7005369.1"/>
    </source>
</evidence>
<dbReference type="AlphaFoldDB" id="A0A811V1L4"/>
<keyword evidence="3" id="KW-1185">Reference proteome</keyword>
<protein>
    <submittedName>
        <fullName evidence="2">(Mediterranean fruit fly) hypothetical protein</fullName>
    </submittedName>
</protein>
<sequence>FATFNEMNTHFGTFEVAARVLWCVLVSFAENQLHFFGAPACLLPFGGLFAASTAAALYFFTPASAMPLNCNCVENAYKVLEIAVVDISLVYFE</sequence>
<feature type="non-terminal residue" evidence="2">
    <location>
        <position position="1"/>
    </location>
</feature>
<keyword evidence="1" id="KW-0812">Transmembrane</keyword>
<organism evidence="2 3">
    <name type="scientific">Ceratitis capitata</name>
    <name type="common">Mediterranean fruit fly</name>
    <name type="synonym">Tephritis capitata</name>
    <dbReference type="NCBI Taxonomy" id="7213"/>
    <lineage>
        <taxon>Eukaryota</taxon>
        <taxon>Metazoa</taxon>
        <taxon>Ecdysozoa</taxon>
        <taxon>Arthropoda</taxon>
        <taxon>Hexapoda</taxon>
        <taxon>Insecta</taxon>
        <taxon>Pterygota</taxon>
        <taxon>Neoptera</taxon>
        <taxon>Endopterygota</taxon>
        <taxon>Diptera</taxon>
        <taxon>Brachycera</taxon>
        <taxon>Muscomorpha</taxon>
        <taxon>Tephritoidea</taxon>
        <taxon>Tephritidae</taxon>
        <taxon>Ceratitis</taxon>
        <taxon>Ceratitis</taxon>
    </lineage>
</organism>
<keyword evidence="1" id="KW-1133">Transmembrane helix</keyword>
<comment type="caution">
    <text evidence="2">The sequence shown here is derived from an EMBL/GenBank/DDBJ whole genome shotgun (WGS) entry which is preliminary data.</text>
</comment>
<keyword evidence="1" id="KW-0472">Membrane</keyword>
<accession>A0A811V1L4</accession>
<feature type="transmembrane region" description="Helical" evidence="1">
    <location>
        <begin position="35"/>
        <end position="60"/>
    </location>
</feature>
<evidence type="ECO:0000256" key="1">
    <source>
        <dbReference type="SAM" id="Phobius"/>
    </source>
</evidence>
<gene>
    <name evidence="2" type="ORF">CCAP1982_LOCUS13729</name>
</gene>
<evidence type="ECO:0000313" key="3">
    <source>
        <dbReference type="Proteomes" id="UP000606786"/>
    </source>
</evidence>
<dbReference type="Proteomes" id="UP000606786">
    <property type="component" value="Unassembled WGS sequence"/>
</dbReference>
<name>A0A811V1L4_CERCA</name>
<proteinExistence type="predicted"/>
<dbReference type="EMBL" id="CAJHJT010000034">
    <property type="protein sequence ID" value="CAD7005369.1"/>
    <property type="molecule type" value="Genomic_DNA"/>
</dbReference>
<reference evidence="2" key="1">
    <citation type="submission" date="2020-11" db="EMBL/GenBank/DDBJ databases">
        <authorList>
            <person name="Whitehead M."/>
        </authorList>
    </citation>
    <scope>NUCLEOTIDE SEQUENCE</scope>
    <source>
        <strain evidence="2">EGII</strain>
    </source>
</reference>